<protein>
    <recommendedName>
        <fullName evidence="5">Aminopeptidase P family protein</fullName>
    </recommendedName>
</protein>
<dbReference type="SUPFAM" id="SSF53092">
    <property type="entry name" value="Creatinase/prolidase N-terminal domain"/>
    <property type="match status" value="1"/>
</dbReference>
<dbReference type="InterPro" id="IPR000587">
    <property type="entry name" value="Creatinase_N"/>
</dbReference>
<dbReference type="PANTHER" id="PTHR46112:SF2">
    <property type="entry name" value="XAA-PRO AMINOPEPTIDASE P-RELATED"/>
    <property type="match status" value="1"/>
</dbReference>
<dbReference type="Gene3D" id="3.90.230.10">
    <property type="entry name" value="Creatinase/methionine aminopeptidase superfamily"/>
    <property type="match status" value="1"/>
</dbReference>
<feature type="domain" description="Peptidase M24" evidence="1">
    <location>
        <begin position="161"/>
        <end position="361"/>
    </location>
</feature>
<dbReference type="Proteomes" id="UP000742786">
    <property type="component" value="Unassembled WGS sequence"/>
</dbReference>
<comment type="caution">
    <text evidence="3">The sequence shown here is derived from an EMBL/GenBank/DDBJ whole genome shotgun (WGS) entry which is preliminary data.</text>
</comment>
<keyword evidence="4" id="KW-1185">Reference proteome</keyword>
<evidence type="ECO:0000259" key="2">
    <source>
        <dbReference type="Pfam" id="PF01321"/>
    </source>
</evidence>
<feature type="domain" description="Creatinase N-terminal" evidence="2">
    <location>
        <begin position="18"/>
        <end position="150"/>
    </location>
</feature>
<dbReference type="EMBL" id="CAJQUM010000001">
    <property type="protein sequence ID" value="CAG4883595.1"/>
    <property type="molecule type" value="Genomic_DNA"/>
</dbReference>
<name>A0A916J490_9PROT</name>
<dbReference type="InterPro" id="IPR029149">
    <property type="entry name" value="Creatin/AminoP/Spt16_N"/>
</dbReference>
<evidence type="ECO:0000313" key="4">
    <source>
        <dbReference type="Proteomes" id="UP000742786"/>
    </source>
</evidence>
<accession>A0A916J490</accession>
<dbReference type="Gene3D" id="3.40.350.10">
    <property type="entry name" value="Creatinase/prolidase N-terminal domain"/>
    <property type="match status" value="1"/>
</dbReference>
<reference evidence="3" key="1">
    <citation type="submission" date="2021-04" db="EMBL/GenBank/DDBJ databases">
        <authorList>
            <person name="Hornung B."/>
        </authorList>
    </citation>
    <scope>NUCLEOTIDE SEQUENCE</scope>
    <source>
        <strain evidence="3">G5G6</strain>
    </source>
</reference>
<organism evidence="3 4">
    <name type="scientific">Georgfuchsia toluolica</name>
    <dbReference type="NCBI Taxonomy" id="424218"/>
    <lineage>
        <taxon>Bacteria</taxon>
        <taxon>Pseudomonadati</taxon>
        <taxon>Pseudomonadota</taxon>
        <taxon>Betaproteobacteria</taxon>
        <taxon>Nitrosomonadales</taxon>
        <taxon>Sterolibacteriaceae</taxon>
        <taxon>Georgfuchsia</taxon>
    </lineage>
</organism>
<dbReference type="CDD" id="cd01066">
    <property type="entry name" value="APP_MetAP"/>
    <property type="match status" value="1"/>
</dbReference>
<proteinExistence type="predicted"/>
<dbReference type="SUPFAM" id="SSF55920">
    <property type="entry name" value="Creatinase/aminopeptidase"/>
    <property type="match status" value="1"/>
</dbReference>
<dbReference type="Pfam" id="PF00557">
    <property type="entry name" value="Peptidase_M24"/>
    <property type="match status" value="1"/>
</dbReference>
<dbReference type="PANTHER" id="PTHR46112">
    <property type="entry name" value="AMINOPEPTIDASE"/>
    <property type="match status" value="1"/>
</dbReference>
<sequence>MKTYINRFTPSKAEIGRRYKNVRNAMQQAGLDYLIVSGSEYTGFEGAVRYMCGFHILHRYAYVVVPLVGDPVAVFPREATWVGDHSATFIDNREFPAHCGEWMAEYLKGKGARKIGVYGLEYIMTVRDYAALLKTGFDLIDFDIPFDYARAQKSEEELASVRNSMAINKAGVLAVLKAYREGMTEAELMGVAEDLFAAAGTARKTMDMICAGPNGSIMPQMTFPTGRAIEDSDAMLYGLEIAGEGGHWVEFSRVLAPRGIDAVTQEMFTAYQEFHELAKAYMKAGNTAVDVHRACVKPFHDRGYRLGHVSGHSIGMTMIEMPRIGEGYDFVLPENMVCSMHPHIMTEDRKHSLYFQETYRVGKTCGEALSGVPIKVYGGGETSF</sequence>
<evidence type="ECO:0000313" key="3">
    <source>
        <dbReference type="EMBL" id="CAG4883595.1"/>
    </source>
</evidence>
<evidence type="ECO:0008006" key="5">
    <source>
        <dbReference type="Google" id="ProtNLM"/>
    </source>
</evidence>
<dbReference type="InterPro" id="IPR036005">
    <property type="entry name" value="Creatinase/aminopeptidase-like"/>
</dbReference>
<dbReference type="AlphaFoldDB" id="A0A916J490"/>
<dbReference type="InterPro" id="IPR000994">
    <property type="entry name" value="Pept_M24"/>
</dbReference>
<evidence type="ECO:0000259" key="1">
    <source>
        <dbReference type="Pfam" id="PF00557"/>
    </source>
</evidence>
<dbReference type="Pfam" id="PF01321">
    <property type="entry name" value="Creatinase_N"/>
    <property type="match status" value="1"/>
</dbReference>
<dbReference type="RefSeq" id="WP_220635543.1">
    <property type="nucleotide sequence ID" value="NZ_CAJQUM010000001.1"/>
</dbReference>
<gene>
    <name evidence="3" type="ORF">GTOL_11478</name>
</gene>
<dbReference type="InterPro" id="IPR050659">
    <property type="entry name" value="Peptidase_M24B"/>
</dbReference>